<keyword evidence="1" id="KW-0732">Signal</keyword>
<evidence type="ECO:0000313" key="3">
    <source>
        <dbReference type="EMBL" id="UON90774.1"/>
    </source>
</evidence>
<accession>A0A9X1S8L8</accession>
<proteinExistence type="predicted"/>
<dbReference type="AlphaFoldDB" id="A0A9X1S8L8"/>
<name>A0A9X1S8L8_9MICC</name>
<protein>
    <recommendedName>
        <fullName evidence="6">Lipoprotein</fullName>
    </recommendedName>
</protein>
<evidence type="ECO:0000256" key="1">
    <source>
        <dbReference type="SAM" id="SignalP"/>
    </source>
</evidence>
<sequence length="115" mass="11715">MSRHGWLSVVAARSAAVLAAVLALAACGTGGADSPDGRPDRWTVSASDPGTGLYEQCLEDPLVEESYVSADYPASHLGISLAGAATDEDAQRVAECLRQALPSAKVSVMGPQTGS</sequence>
<gene>
    <name evidence="2" type="ORF">LJ755_01735</name>
    <name evidence="3" type="ORF">MUK71_08945</name>
</gene>
<dbReference type="Proteomes" id="UP001155145">
    <property type="component" value="Unassembled WGS sequence"/>
</dbReference>
<reference evidence="2" key="1">
    <citation type="submission" date="2021-10" db="EMBL/GenBank/DDBJ databases">
        <title>Novel species in genus Arthrobacter.</title>
        <authorList>
            <person name="Liu Y."/>
        </authorList>
    </citation>
    <scope>NUCLEOTIDE SEQUENCE</scope>
    <source>
        <strain evidence="4">zg-Y462</strain>
        <strain evidence="2">Zg-Y462</strain>
    </source>
</reference>
<feature type="chain" id="PRO_5040979187" description="Lipoprotein" evidence="1">
    <location>
        <begin position="26"/>
        <end position="115"/>
    </location>
</feature>
<evidence type="ECO:0000313" key="5">
    <source>
        <dbReference type="Proteomes" id="UP001155145"/>
    </source>
</evidence>
<dbReference type="PROSITE" id="PS51257">
    <property type="entry name" value="PROKAR_LIPOPROTEIN"/>
    <property type="match status" value="1"/>
</dbReference>
<evidence type="ECO:0000313" key="2">
    <source>
        <dbReference type="EMBL" id="MCC3271452.1"/>
    </source>
</evidence>
<evidence type="ECO:0000313" key="4">
    <source>
        <dbReference type="Proteomes" id="UP000829758"/>
    </source>
</evidence>
<organism evidence="2 5">
    <name type="scientific">Arthrobacter zhangbolii</name>
    <dbReference type="NCBI Taxonomy" id="2886936"/>
    <lineage>
        <taxon>Bacteria</taxon>
        <taxon>Bacillati</taxon>
        <taxon>Actinomycetota</taxon>
        <taxon>Actinomycetes</taxon>
        <taxon>Micrococcales</taxon>
        <taxon>Micrococcaceae</taxon>
        <taxon>Arthrobacter</taxon>
    </lineage>
</organism>
<feature type="signal peptide" evidence="1">
    <location>
        <begin position="1"/>
        <end position="25"/>
    </location>
</feature>
<dbReference type="EMBL" id="CP094984">
    <property type="protein sequence ID" value="UON90774.1"/>
    <property type="molecule type" value="Genomic_DNA"/>
</dbReference>
<keyword evidence="4" id="KW-1185">Reference proteome</keyword>
<dbReference type="Proteomes" id="UP000829758">
    <property type="component" value="Chromosome"/>
</dbReference>
<dbReference type="RefSeq" id="WP_227927788.1">
    <property type="nucleotide sequence ID" value="NZ_CP094984.1"/>
</dbReference>
<evidence type="ECO:0008006" key="6">
    <source>
        <dbReference type="Google" id="ProtNLM"/>
    </source>
</evidence>
<dbReference type="EMBL" id="JAJFZT010000001">
    <property type="protein sequence ID" value="MCC3271452.1"/>
    <property type="molecule type" value="Genomic_DNA"/>
</dbReference>